<reference evidence="9" key="1">
    <citation type="submission" date="2014-12" db="EMBL/GenBank/DDBJ databases">
        <title>Insight into the proteome of Arion vulgaris.</title>
        <authorList>
            <person name="Aradska J."/>
            <person name="Bulat T."/>
            <person name="Smidak R."/>
            <person name="Sarate P."/>
            <person name="Gangsoo J."/>
            <person name="Sialana F."/>
            <person name="Bilban M."/>
            <person name="Lubec G."/>
        </authorList>
    </citation>
    <scope>NUCLEOTIDE SEQUENCE</scope>
    <source>
        <tissue evidence="9">Skin</tissue>
    </source>
</reference>
<evidence type="ECO:0000259" key="8">
    <source>
        <dbReference type="PROSITE" id="PS50304"/>
    </source>
</evidence>
<dbReference type="AlphaFoldDB" id="A0A0B6ZUH5"/>
<name>A0A0B6ZUH5_9EUPU</name>
<feature type="compositionally biased region" description="Basic and acidic residues" evidence="6">
    <location>
        <begin position="378"/>
        <end position="388"/>
    </location>
</feature>
<dbReference type="SUPFAM" id="SSF63748">
    <property type="entry name" value="Tudor/PWWP/MBT"/>
    <property type="match status" value="1"/>
</dbReference>
<dbReference type="PROSITE" id="PS50030">
    <property type="entry name" value="UBA"/>
    <property type="match status" value="1"/>
</dbReference>
<dbReference type="Pfam" id="PF00627">
    <property type="entry name" value="UBA"/>
    <property type="match status" value="1"/>
</dbReference>
<evidence type="ECO:0000256" key="5">
    <source>
        <dbReference type="ARBA" id="ARBA00035105"/>
    </source>
</evidence>
<dbReference type="Gene3D" id="2.30.30.140">
    <property type="match status" value="1"/>
</dbReference>
<dbReference type="GO" id="GO:0006325">
    <property type="term" value="P:chromatin organization"/>
    <property type="evidence" value="ECO:0007669"/>
    <property type="project" value="UniProtKB-KW"/>
</dbReference>
<dbReference type="EMBL" id="HACG01024596">
    <property type="protein sequence ID" value="CEK71461.1"/>
    <property type="molecule type" value="Transcribed_RNA"/>
</dbReference>
<feature type="compositionally biased region" description="Polar residues" evidence="6">
    <location>
        <begin position="389"/>
        <end position="406"/>
    </location>
</feature>
<feature type="compositionally biased region" description="Polar residues" evidence="6">
    <location>
        <begin position="569"/>
        <end position="607"/>
    </location>
</feature>
<feature type="compositionally biased region" description="Basic and acidic residues" evidence="6">
    <location>
        <begin position="465"/>
        <end position="484"/>
    </location>
</feature>
<feature type="compositionally biased region" description="Basic and acidic residues" evidence="6">
    <location>
        <begin position="531"/>
        <end position="541"/>
    </location>
</feature>
<feature type="domain" description="Tudor" evidence="8">
    <location>
        <begin position="645"/>
        <end position="705"/>
    </location>
</feature>
<evidence type="ECO:0000256" key="2">
    <source>
        <dbReference type="ARBA" id="ARBA00013421"/>
    </source>
</evidence>
<feature type="compositionally biased region" description="Polar residues" evidence="6">
    <location>
        <begin position="426"/>
        <end position="439"/>
    </location>
</feature>
<feature type="compositionally biased region" description="Basic and acidic residues" evidence="6">
    <location>
        <begin position="307"/>
        <end position="321"/>
    </location>
</feature>
<feature type="region of interest" description="Disordered" evidence="6">
    <location>
        <begin position="284"/>
        <end position="556"/>
    </location>
</feature>
<sequence length="739" mass="81490">LVRHGWHLLEEGISELGNKGSADSIIKKALDIDLKEVGAAWLSDDINRGRLDYVEGPSVLQLSKLRIVSAPKDNEDSQAAPKIYRLSLTDGHVTCSAVTLEPIKGLGLNTPPGSKLLLSGTVEVETNFLLLNNKNTTLLGGRVSNLAESWELKKTLAKQSQTRSNMRGEGGPPMFVPFGNKIANDFLPPPRKDNFKSLGSSKEKKTVEEDLEFQQQRQAALNEALQAKGSNRGGKTFGGGKFLVNDRDVARITEMGFSPTEATSALKISSGNVNEAINSLLSGGQRFQRGGGGDRGKPALHGGGVDGRGENRRRGRDRDLENYDDPVNARPSGPATLFDFLETKIPTKEDSKKSYKSNDTKIPSSTQSSFSNDSSLKFNKDYTNDRSQNRPQTSEPPSSGPLQARSNYKGGSAGYQDSYRRGKDGNNFNYRGTTQQQPQFIPPRFAKLGQRAGGQGRNDGGGGYRDGDRYNGSREGGYDGRNDNYSDNSRNSGKENSYSEDERRSYPAPYKNGKSQVYHGPDSQNDTPHSYNDHYSSDNNKRIISQGGDAGKINVGDEGYRRDFVSNRQQNYVDNQYSGSSRSDGRDTQSQSYKSHNANNRPYNQQPALMPTPYSHQPPQEPQFTPVPAKPIYNDRQFNIETTLPLNVGDSCLARYWEDNEFYRAVVEVVAPNGSTAVVTFLDYGNQEEVRVEDIQPLHQPEWSYQTPTPMYGIPNVDLTTGPTFLSRSAFICAPDGIH</sequence>
<dbReference type="PANTHER" id="PTHR13681">
    <property type="entry name" value="SURVIVAL OF MOTOR NEURON-RELATED-SPLICING FACTOR 30-RELATED"/>
    <property type="match status" value="1"/>
</dbReference>
<dbReference type="Gene3D" id="2.40.50.770">
    <property type="entry name" value="RecQ-mediated genome instability protein Rmi1, C-terminal domain"/>
    <property type="match status" value="1"/>
</dbReference>
<dbReference type="GO" id="GO:0005634">
    <property type="term" value="C:nucleus"/>
    <property type="evidence" value="ECO:0007669"/>
    <property type="project" value="UniProtKB-SubCell"/>
</dbReference>
<feature type="region of interest" description="Disordered" evidence="6">
    <location>
        <begin position="190"/>
        <end position="212"/>
    </location>
</feature>
<dbReference type="InterPro" id="IPR015940">
    <property type="entry name" value="UBA"/>
</dbReference>
<evidence type="ECO:0000256" key="1">
    <source>
        <dbReference type="ARBA" id="ARBA00004123"/>
    </source>
</evidence>
<feature type="compositionally biased region" description="Basic and acidic residues" evidence="6">
    <location>
        <begin position="190"/>
        <end position="208"/>
    </location>
</feature>
<dbReference type="Gene3D" id="1.10.8.10">
    <property type="entry name" value="DNA helicase RuvA subunit, C-terminal domain"/>
    <property type="match status" value="1"/>
</dbReference>
<dbReference type="SMART" id="SM00165">
    <property type="entry name" value="UBA"/>
    <property type="match status" value="1"/>
</dbReference>
<accession>A0A0B6ZUH5</accession>
<evidence type="ECO:0000313" key="9">
    <source>
        <dbReference type="EMBL" id="CEK71461.1"/>
    </source>
</evidence>
<feature type="compositionally biased region" description="Low complexity" evidence="6">
    <location>
        <begin position="364"/>
        <end position="375"/>
    </location>
</feature>
<evidence type="ECO:0000256" key="4">
    <source>
        <dbReference type="ARBA" id="ARBA00023242"/>
    </source>
</evidence>
<keyword evidence="3" id="KW-0156">Chromatin regulator</keyword>
<dbReference type="SMART" id="SM00333">
    <property type="entry name" value="TUDOR"/>
    <property type="match status" value="1"/>
</dbReference>
<evidence type="ECO:0000256" key="6">
    <source>
        <dbReference type="SAM" id="MobiDB-lite"/>
    </source>
</evidence>
<dbReference type="InterPro" id="IPR002999">
    <property type="entry name" value="Tudor"/>
</dbReference>
<comment type="function">
    <text evidence="5">Scaffolding protein that specifically recognizes and binds dimethylarginine-containing proteins. Plays a role in the regulation of translation of target mRNAs by binding Arg/Gly-rich motifs (GAR) in dimethylarginine-containing proteins. In nucleus, acts as a coactivator: recognizes and binds asymmetric dimethylation on the core histone tails associated with transcriptional activation (H3R17me2a and H4R3me2a) and recruits proteins at these arginine-methylated loci. In cytoplasm, acts as an antiviral factor that participates in the assembly of stress granules together with G3BP1.</text>
</comment>
<protein>
    <recommendedName>
        <fullName evidence="2">Tudor domain-containing protein 3</fullName>
    </recommendedName>
</protein>
<evidence type="ECO:0000256" key="3">
    <source>
        <dbReference type="ARBA" id="ARBA00022853"/>
    </source>
</evidence>
<feature type="region of interest" description="Disordered" evidence="6">
    <location>
        <begin position="569"/>
        <end position="625"/>
    </location>
</feature>
<dbReference type="Pfam" id="PF00567">
    <property type="entry name" value="TUDOR"/>
    <property type="match status" value="1"/>
</dbReference>
<feature type="non-terminal residue" evidence="9">
    <location>
        <position position="1"/>
    </location>
</feature>
<comment type="subcellular location">
    <subcellularLocation>
        <location evidence="1">Nucleus</location>
    </subcellularLocation>
</comment>
<feature type="compositionally biased region" description="Gly residues" evidence="6">
    <location>
        <begin position="451"/>
        <end position="464"/>
    </location>
</feature>
<evidence type="ECO:0000259" key="7">
    <source>
        <dbReference type="PROSITE" id="PS50030"/>
    </source>
</evidence>
<feature type="compositionally biased region" description="Basic and acidic residues" evidence="6">
    <location>
        <begin position="341"/>
        <end position="359"/>
    </location>
</feature>
<dbReference type="PANTHER" id="PTHR13681:SF24">
    <property type="entry name" value="TUDOR DOMAIN-CONTAINING PROTEIN 3"/>
    <property type="match status" value="1"/>
</dbReference>
<dbReference type="InterPro" id="IPR013894">
    <property type="entry name" value="RMI1_OB"/>
</dbReference>
<keyword evidence="4" id="KW-0539">Nucleus</keyword>
<dbReference type="CDD" id="cd14291">
    <property type="entry name" value="UBA1_NUB1_like"/>
    <property type="match status" value="1"/>
</dbReference>
<organism evidence="9">
    <name type="scientific">Arion vulgaris</name>
    <dbReference type="NCBI Taxonomy" id="1028688"/>
    <lineage>
        <taxon>Eukaryota</taxon>
        <taxon>Metazoa</taxon>
        <taxon>Spiralia</taxon>
        <taxon>Lophotrochozoa</taxon>
        <taxon>Mollusca</taxon>
        <taxon>Gastropoda</taxon>
        <taxon>Heterobranchia</taxon>
        <taxon>Euthyneura</taxon>
        <taxon>Panpulmonata</taxon>
        <taxon>Eupulmonata</taxon>
        <taxon>Stylommatophora</taxon>
        <taxon>Helicina</taxon>
        <taxon>Arionoidea</taxon>
        <taxon>Arionidae</taxon>
        <taxon>Arion</taxon>
    </lineage>
</organism>
<feature type="domain" description="UBA" evidence="7">
    <location>
        <begin position="243"/>
        <end position="283"/>
    </location>
</feature>
<dbReference type="PROSITE" id="PS50304">
    <property type="entry name" value="TUDOR"/>
    <property type="match status" value="1"/>
</dbReference>
<dbReference type="SUPFAM" id="SSF46934">
    <property type="entry name" value="UBA-like"/>
    <property type="match status" value="1"/>
</dbReference>
<gene>
    <name evidence="9" type="primary">ORF78477</name>
</gene>
<dbReference type="InterPro" id="IPR042470">
    <property type="entry name" value="RMI1_N_C_sf"/>
</dbReference>
<dbReference type="InterPro" id="IPR009060">
    <property type="entry name" value="UBA-like_sf"/>
</dbReference>
<dbReference type="SMART" id="SM01161">
    <property type="entry name" value="DUF1767"/>
    <property type="match status" value="1"/>
</dbReference>
<dbReference type="Pfam" id="PF08585">
    <property type="entry name" value="RMI1_N_C"/>
    <property type="match status" value="1"/>
</dbReference>
<proteinExistence type="predicted"/>